<comment type="caution">
    <text evidence="6">The sequence shown here is derived from an EMBL/GenBank/DDBJ whole genome shotgun (WGS) entry which is preliminary data.</text>
</comment>
<feature type="compositionally biased region" description="Polar residues" evidence="3">
    <location>
        <begin position="451"/>
        <end position="475"/>
    </location>
</feature>
<protein>
    <recommendedName>
        <fullName evidence="8">Reverse transcriptase domain-containing protein</fullName>
    </recommendedName>
</protein>
<proteinExistence type="predicted"/>
<dbReference type="SUPFAM" id="SSF54928">
    <property type="entry name" value="RNA-binding domain, RBD"/>
    <property type="match status" value="1"/>
</dbReference>
<dbReference type="CDD" id="cd00590">
    <property type="entry name" value="RRM_SF"/>
    <property type="match status" value="1"/>
</dbReference>
<organism evidence="6 7">
    <name type="scientific">Lactuca sativa</name>
    <name type="common">Garden lettuce</name>
    <dbReference type="NCBI Taxonomy" id="4236"/>
    <lineage>
        <taxon>Eukaryota</taxon>
        <taxon>Viridiplantae</taxon>
        <taxon>Streptophyta</taxon>
        <taxon>Embryophyta</taxon>
        <taxon>Tracheophyta</taxon>
        <taxon>Spermatophyta</taxon>
        <taxon>Magnoliopsida</taxon>
        <taxon>eudicotyledons</taxon>
        <taxon>Gunneridae</taxon>
        <taxon>Pentapetalae</taxon>
        <taxon>asterids</taxon>
        <taxon>campanulids</taxon>
        <taxon>Asterales</taxon>
        <taxon>Asteraceae</taxon>
        <taxon>Cichorioideae</taxon>
        <taxon>Cichorieae</taxon>
        <taxon>Lactucinae</taxon>
        <taxon>Lactuca</taxon>
    </lineage>
</organism>
<feature type="domain" description="Reverse transcriptase" evidence="5">
    <location>
        <begin position="1141"/>
        <end position="1419"/>
    </location>
</feature>
<dbReference type="PANTHER" id="PTHR33116">
    <property type="entry name" value="REVERSE TRANSCRIPTASE ZINC-BINDING DOMAIN-CONTAINING PROTEIN-RELATED-RELATED"/>
    <property type="match status" value="1"/>
</dbReference>
<dbReference type="Pfam" id="PF00078">
    <property type="entry name" value="RVT_1"/>
    <property type="match status" value="1"/>
</dbReference>
<dbReference type="PROSITE" id="PS50102">
    <property type="entry name" value="RRM"/>
    <property type="match status" value="1"/>
</dbReference>
<evidence type="ECO:0000256" key="2">
    <source>
        <dbReference type="SAM" id="Coils"/>
    </source>
</evidence>
<dbReference type="PROSITE" id="PS50878">
    <property type="entry name" value="RT_POL"/>
    <property type="match status" value="1"/>
</dbReference>
<dbReference type="CDD" id="cd01650">
    <property type="entry name" value="RT_nLTR_like"/>
    <property type="match status" value="1"/>
</dbReference>
<dbReference type="InterPro" id="IPR035979">
    <property type="entry name" value="RBD_domain_sf"/>
</dbReference>
<dbReference type="Gene3D" id="3.60.10.10">
    <property type="entry name" value="Endonuclease/exonuclease/phosphatase"/>
    <property type="match status" value="1"/>
</dbReference>
<dbReference type="GO" id="GO:0003723">
    <property type="term" value="F:RNA binding"/>
    <property type="evidence" value="ECO:0007669"/>
    <property type="project" value="UniProtKB-UniRule"/>
</dbReference>
<accession>A0A9R1VDP3</accession>
<dbReference type="Pfam" id="PF13966">
    <property type="entry name" value="zf-RVT"/>
    <property type="match status" value="1"/>
</dbReference>
<name>A0A9R1VDP3_LACSA</name>
<feature type="region of interest" description="Disordered" evidence="3">
    <location>
        <begin position="594"/>
        <end position="623"/>
    </location>
</feature>
<dbReference type="EMBL" id="NBSK02000005">
    <property type="protein sequence ID" value="KAJ0202875.1"/>
    <property type="molecule type" value="Genomic_DNA"/>
</dbReference>
<sequence>MSYHQRTISVISLNAQRMKTGGETGAWQEVRRRRRKEDNEDINRTAISYFFQNFPYQLEERDLWRIFQEYGLVVDVYIAKKKNIQNKRFGFVRFIRVNDPAGFEMKLNDIWIGQHKLRINLARFQRRKPPPRHQPHDYPERPYPINADRQEKHNHHQSEPFHHKSKNHRGINHSNQHPPPYKTYAEAVQGIPPNPPSPPTTNHPEAPQNKVPMVKMSSTPETREFLKRALVGETENFQALMNVKAFNDVEGCPNIVMRYLGGLKMLVEFESEAEKNKMLTEGEHIWRPWFKNLYHWKPEENFIERIASIMIFGVPQHAWCEEAFSAIAKNWGTVVIPDECQTDCPNMAFGRVGILTPHPGLINKNITIVVDNLPYQITIMEDIFESSRLSPVLARNDFEFYPNTLWNVNDDDLGSVGEDIDDIGDYEIDAEGEIDGIPIPAASPGSPELNAYQTEGESTPLSPQTVVEESLPNTTHPRKPQRLQIPRSPTHNQASDESPSPRESNNILESAQPNANHTSRPLSPNPPQDKNHPRQAQTYNSVAQHNISEQLNGAQSQVPVDTNGSQTNPQSQHYHILHPTAQINKYIDLNLSPVRPKTTESHDKPKSPNHHTMESNRRETSLNTNEEIEQTIATGERIGFQINGFQEEIRNIIKKRSILSINSRGVGCEVKREWIKTLRTKNHISLLGIQETKTSEFKGKVDKAIWGSSPFLCETIDSIGLSGGIATLWDPSTFQCSVTIKGDNFLAVKGSWIASKSTYGFINVYAPNDPSRRKTLWSNLERVICTEDNTRWVVFGDFNAVRSAEERIGSSFCSSTTYHFNKFIASAGLIDLPIGGRKFTYMSSDCSKHSKLDRFLISHNCSNDWPQLIVTALPRLHSDHCPLILSSSDSDFGAPPFRFFNSWLLDDELEGVVKQGWVCNTAIGAFTSLVPLQVVAGKLKNTKEKIKEWRNSKNVKEQKRVEELTKEIDSIDINAELYPIDDSKIELRKNLHRELMDLEAKRILDLKQKSRCKWALEGDENSAYFHGRINKNYQSQKLSGININGFWTSNPETIKKEAFDFFSKKFTEQISNRPQFLSQKFKKLSPIQTQSLEDPITAEEIKSAVWLCGNDRAPGPDGFTFAFIKKHWDTMEGDIYLAIKDFESTGVINRGCNSSFIILVPKSSDPISLCEYRPISLIGCLYKIIAKVLAERLKRYIPQVVSHTQTAFIKDRNILDGPLIINEVISWLRKSKSKAFLFKVDFEKAFDCLNWKYLDSVMAQMNFGQKWRKWIFGCLSSARASVIINGSASKEFPLRRGVRQGDPLSPFLFILAAEGLNIALEEAIEKGIFKGVQLPNNGPNISHLQCADDAIFLGSWSIQNAKNLVRILRCFELSSGLKVNITKSKLFGIGVREVELEYLSRSVNCSVGNLPFIYLGMPVGASMSRVVHWNPLISRFQAKLSKWKAKNLSFGGRLTLCKSVLGSLGSFLFSLYKAPVKVLKTLEKLRCRFFWGGSSEKKRITWIAWDKILAMKKDGGLDIGSLKAHNLALLDVIKSIYGNDGGFNAPSRAKRKGYCWGNIVNLHNLLSKDNLNLCNLFSISTARQENNMTWNLEPSGIYTVASLRRFIDETTLPKAPACSWEWNNLVPGKVNILAWRICHSRLPTRVNLNKRGIVSVTTCPLCNIAEESESHLLTECSISQEVWSCVQKWWYMFPSSFDSLNEMLHCRNLAPSRGSLQQIQEAIMLIYMWVIWKFRNDRIHSNIVKSHKILVNEIHILSHLWINSRSKNRKTRWENWCCDPIAECFS</sequence>
<reference evidence="6 7" key="1">
    <citation type="journal article" date="2017" name="Nat. Commun.">
        <title>Genome assembly with in vitro proximity ligation data and whole-genome triplication in lettuce.</title>
        <authorList>
            <person name="Reyes-Chin-Wo S."/>
            <person name="Wang Z."/>
            <person name="Yang X."/>
            <person name="Kozik A."/>
            <person name="Arikit S."/>
            <person name="Song C."/>
            <person name="Xia L."/>
            <person name="Froenicke L."/>
            <person name="Lavelle D.O."/>
            <person name="Truco M.J."/>
            <person name="Xia R."/>
            <person name="Zhu S."/>
            <person name="Xu C."/>
            <person name="Xu H."/>
            <person name="Xu X."/>
            <person name="Cox K."/>
            <person name="Korf I."/>
            <person name="Meyers B.C."/>
            <person name="Michelmore R.W."/>
        </authorList>
    </citation>
    <scope>NUCLEOTIDE SEQUENCE [LARGE SCALE GENOMIC DNA]</scope>
    <source>
        <strain evidence="7">cv. Salinas</strain>
        <tissue evidence="6">Seedlings</tissue>
    </source>
</reference>
<dbReference type="SUPFAM" id="SSF56672">
    <property type="entry name" value="DNA/RNA polymerases"/>
    <property type="match status" value="1"/>
</dbReference>
<dbReference type="SUPFAM" id="SSF56219">
    <property type="entry name" value="DNase I-like"/>
    <property type="match status" value="1"/>
</dbReference>
<dbReference type="InterPro" id="IPR000504">
    <property type="entry name" value="RRM_dom"/>
</dbReference>
<feature type="compositionally biased region" description="Basic residues" evidence="3">
    <location>
        <begin position="124"/>
        <end position="133"/>
    </location>
</feature>
<feature type="domain" description="RRM" evidence="4">
    <location>
        <begin position="47"/>
        <end position="124"/>
    </location>
</feature>
<evidence type="ECO:0000313" key="6">
    <source>
        <dbReference type="EMBL" id="KAJ0202875.1"/>
    </source>
</evidence>
<dbReference type="Pfam" id="PF00076">
    <property type="entry name" value="RRM_1"/>
    <property type="match status" value="1"/>
</dbReference>
<keyword evidence="1" id="KW-0694">RNA-binding</keyword>
<feature type="compositionally biased region" description="Polar residues" evidence="3">
    <location>
        <begin position="487"/>
        <end position="522"/>
    </location>
</feature>
<dbReference type="InterPro" id="IPR026960">
    <property type="entry name" value="RVT-Znf"/>
</dbReference>
<dbReference type="SMART" id="SM00360">
    <property type="entry name" value="RRM"/>
    <property type="match status" value="1"/>
</dbReference>
<dbReference type="Gene3D" id="3.30.70.330">
    <property type="match status" value="1"/>
</dbReference>
<dbReference type="InterPro" id="IPR036691">
    <property type="entry name" value="Endo/exonu/phosph_ase_sf"/>
</dbReference>
<evidence type="ECO:0000259" key="5">
    <source>
        <dbReference type="PROSITE" id="PS50878"/>
    </source>
</evidence>
<feature type="compositionally biased region" description="Pro residues" evidence="3">
    <location>
        <begin position="192"/>
        <end position="201"/>
    </location>
</feature>
<evidence type="ECO:0000256" key="1">
    <source>
        <dbReference type="PROSITE-ProRule" id="PRU00176"/>
    </source>
</evidence>
<dbReference type="InterPro" id="IPR000477">
    <property type="entry name" value="RT_dom"/>
</dbReference>
<dbReference type="InterPro" id="IPR043502">
    <property type="entry name" value="DNA/RNA_pol_sf"/>
</dbReference>
<feature type="region of interest" description="Disordered" evidence="3">
    <location>
        <begin position="124"/>
        <end position="210"/>
    </location>
</feature>
<gene>
    <name evidence="6" type="ORF">LSAT_V11C500257130</name>
</gene>
<dbReference type="InterPro" id="IPR012677">
    <property type="entry name" value="Nucleotide-bd_a/b_plait_sf"/>
</dbReference>
<feature type="compositionally biased region" description="Basic and acidic residues" evidence="3">
    <location>
        <begin position="597"/>
        <end position="620"/>
    </location>
</feature>
<feature type="compositionally biased region" description="Basic and acidic residues" evidence="3">
    <location>
        <begin position="148"/>
        <end position="162"/>
    </location>
</feature>
<evidence type="ECO:0000313" key="7">
    <source>
        <dbReference type="Proteomes" id="UP000235145"/>
    </source>
</evidence>
<keyword evidence="2" id="KW-0175">Coiled coil</keyword>
<evidence type="ECO:0000259" key="4">
    <source>
        <dbReference type="PROSITE" id="PS50102"/>
    </source>
</evidence>
<dbReference type="PANTHER" id="PTHR33116:SF79">
    <property type="entry name" value="REVERSE TRANSCRIPTASE DOMAIN, ZINC FINGER, CCHC-TYPE-RELATED"/>
    <property type="match status" value="1"/>
</dbReference>
<feature type="region of interest" description="Disordered" evidence="3">
    <location>
        <begin position="435"/>
        <end position="534"/>
    </location>
</feature>
<feature type="coiled-coil region" evidence="2">
    <location>
        <begin position="939"/>
        <end position="974"/>
    </location>
</feature>
<evidence type="ECO:0000256" key="3">
    <source>
        <dbReference type="SAM" id="MobiDB-lite"/>
    </source>
</evidence>
<evidence type="ECO:0008006" key="8">
    <source>
        <dbReference type="Google" id="ProtNLM"/>
    </source>
</evidence>
<dbReference type="Proteomes" id="UP000235145">
    <property type="component" value="Unassembled WGS sequence"/>
</dbReference>
<keyword evidence="7" id="KW-1185">Reference proteome</keyword>